<keyword evidence="1" id="KW-0812">Transmembrane</keyword>
<protein>
    <submittedName>
        <fullName evidence="2">(diamondback moth) hypothetical protein</fullName>
    </submittedName>
</protein>
<name>A0A8S4G423_PLUXY</name>
<dbReference type="GO" id="GO:0016020">
    <property type="term" value="C:membrane"/>
    <property type="evidence" value="ECO:0007669"/>
    <property type="project" value="InterPro"/>
</dbReference>
<dbReference type="GO" id="GO:0006811">
    <property type="term" value="P:monoatomic ion transport"/>
    <property type="evidence" value="ECO:0007669"/>
    <property type="project" value="InterPro"/>
</dbReference>
<dbReference type="Proteomes" id="UP000653454">
    <property type="component" value="Unassembled WGS sequence"/>
</dbReference>
<sequence>MRSPFQPWRGNAPLLGILLDNVAWLDADTGQERVLWREIDKLSRVVFPALFLLFVTMYWPVLLLKTKTVS</sequence>
<organism evidence="2 3">
    <name type="scientific">Plutella xylostella</name>
    <name type="common">Diamondback moth</name>
    <name type="synonym">Plutella maculipennis</name>
    <dbReference type="NCBI Taxonomy" id="51655"/>
    <lineage>
        <taxon>Eukaryota</taxon>
        <taxon>Metazoa</taxon>
        <taxon>Ecdysozoa</taxon>
        <taxon>Arthropoda</taxon>
        <taxon>Hexapoda</taxon>
        <taxon>Insecta</taxon>
        <taxon>Pterygota</taxon>
        <taxon>Neoptera</taxon>
        <taxon>Endopterygota</taxon>
        <taxon>Lepidoptera</taxon>
        <taxon>Glossata</taxon>
        <taxon>Ditrysia</taxon>
        <taxon>Yponomeutoidea</taxon>
        <taxon>Plutellidae</taxon>
        <taxon>Plutella</taxon>
    </lineage>
</organism>
<dbReference type="Gene3D" id="1.20.58.390">
    <property type="entry name" value="Neurotransmitter-gated ion-channel transmembrane domain"/>
    <property type="match status" value="1"/>
</dbReference>
<gene>
    <name evidence="2" type="ORF">PLXY2_LOCUS12870</name>
</gene>
<keyword evidence="1" id="KW-0472">Membrane</keyword>
<keyword evidence="3" id="KW-1185">Reference proteome</keyword>
<accession>A0A8S4G423</accession>
<proteinExistence type="predicted"/>
<evidence type="ECO:0000256" key="1">
    <source>
        <dbReference type="SAM" id="Phobius"/>
    </source>
</evidence>
<evidence type="ECO:0000313" key="3">
    <source>
        <dbReference type="Proteomes" id="UP000653454"/>
    </source>
</evidence>
<dbReference type="AlphaFoldDB" id="A0A8S4G423"/>
<feature type="transmembrane region" description="Helical" evidence="1">
    <location>
        <begin position="45"/>
        <end position="64"/>
    </location>
</feature>
<dbReference type="InterPro" id="IPR036719">
    <property type="entry name" value="Neuro-gated_channel_TM_sf"/>
</dbReference>
<dbReference type="InterPro" id="IPR038050">
    <property type="entry name" value="Neuro_actylchol_rec"/>
</dbReference>
<comment type="caution">
    <text evidence="2">The sequence shown here is derived from an EMBL/GenBank/DDBJ whole genome shotgun (WGS) entry which is preliminary data.</text>
</comment>
<dbReference type="EMBL" id="CAJHNJ030000082">
    <property type="protein sequence ID" value="CAG9134611.1"/>
    <property type="molecule type" value="Genomic_DNA"/>
</dbReference>
<dbReference type="SUPFAM" id="SSF90112">
    <property type="entry name" value="Neurotransmitter-gated ion-channel transmembrane pore"/>
    <property type="match status" value="1"/>
</dbReference>
<keyword evidence="1" id="KW-1133">Transmembrane helix</keyword>
<evidence type="ECO:0000313" key="2">
    <source>
        <dbReference type="EMBL" id="CAG9134611.1"/>
    </source>
</evidence>
<reference evidence="2" key="1">
    <citation type="submission" date="2020-11" db="EMBL/GenBank/DDBJ databases">
        <authorList>
            <person name="Whiteford S."/>
        </authorList>
    </citation>
    <scope>NUCLEOTIDE SEQUENCE</scope>
</reference>